<dbReference type="EMBL" id="CM046111">
    <property type="protein sequence ID" value="KAI8425353.1"/>
    <property type="molecule type" value="Genomic_DNA"/>
</dbReference>
<keyword evidence="2" id="KW-1185">Reference proteome</keyword>
<name>A0ACC0JMQ3_CHOFU</name>
<reference evidence="1 2" key="1">
    <citation type="journal article" date="2022" name="Genome Biol. Evol.">
        <title>The Spruce Budworm Genome: Reconstructing the Evolutionary History of Antifreeze Proteins.</title>
        <authorList>
            <person name="Beliveau C."/>
            <person name="Gagne P."/>
            <person name="Picq S."/>
            <person name="Vernygora O."/>
            <person name="Keeling C.I."/>
            <person name="Pinkney K."/>
            <person name="Doucet D."/>
            <person name="Wen F."/>
            <person name="Johnston J.S."/>
            <person name="Maaroufi H."/>
            <person name="Boyle B."/>
            <person name="Laroche J."/>
            <person name="Dewar K."/>
            <person name="Juretic N."/>
            <person name="Blackburn G."/>
            <person name="Nisole A."/>
            <person name="Brunet B."/>
            <person name="Brandao M."/>
            <person name="Lumley L."/>
            <person name="Duan J."/>
            <person name="Quan G."/>
            <person name="Lucarotti C.J."/>
            <person name="Roe A.D."/>
            <person name="Sperling F.A.H."/>
            <person name="Levesque R.C."/>
            <person name="Cusson M."/>
        </authorList>
    </citation>
    <scope>NUCLEOTIDE SEQUENCE [LARGE SCALE GENOMIC DNA]</scope>
    <source>
        <strain evidence="1">Glfc:IPQL:Cfum</strain>
    </source>
</reference>
<evidence type="ECO:0000313" key="2">
    <source>
        <dbReference type="Proteomes" id="UP001064048"/>
    </source>
</evidence>
<accession>A0ACC0JMQ3</accession>
<comment type="caution">
    <text evidence="1">The sequence shown here is derived from an EMBL/GenBank/DDBJ whole genome shotgun (WGS) entry which is preliminary data.</text>
</comment>
<organism evidence="1 2">
    <name type="scientific">Choristoneura fumiferana</name>
    <name type="common">Spruce budworm moth</name>
    <name type="synonym">Archips fumiferana</name>
    <dbReference type="NCBI Taxonomy" id="7141"/>
    <lineage>
        <taxon>Eukaryota</taxon>
        <taxon>Metazoa</taxon>
        <taxon>Ecdysozoa</taxon>
        <taxon>Arthropoda</taxon>
        <taxon>Hexapoda</taxon>
        <taxon>Insecta</taxon>
        <taxon>Pterygota</taxon>
        <taxon>Neoptera</taxon>
        <taxon>Endopterygota</taxon>
        <taxon>Lepidoptera</taxon>
        <taxon>Glossata</taxon>
        <taxon>Ditrysia</taxon>
        <taxon>Tortricoidea</taxon>
        <taxon>Tortricidae</taxon>
        <taxon>Tortricinae</taxon>
        <taxon>Choristoneura</taxon>
    </lineage>
</organism>
<sequence length="604" mass="65839">MMISAVELRSLLLAVFVISNCITWTASRHHFTHNASGHRSRHRRQGAGLYLPASSVMPGGAGAGAWGEWGEVSPCSRTCGGGVASQKRICLEVAPDGRPMCTGGDTKYFSCQTQDCPAGSGDFRAEQCSAYNDVPFKGVKHTSLLLAVFVISNCITWTASRHHFTHNASGHRSRHRRQGAGLYLPASSVMPGGAGAGAWGEWGEVSPCSRTCGGGVASQKRICLEVAPDGRPMCTGGDTKYFSCQTQDCPAGSGDFRAEQCSAYNDVPFKGVKHTWIPYTNGPKPCELNCMPKGERFYYRHKAKVTDGTRCNDESFDVCVDGTCQPVGCDMMLGSNAREDKCRECRGNGTHCYTSKGRIDTTDLRKGYNDMLLIPEGATSILIEEIKDSNNYLALRSKKDNVYYLNGDYHIDFPRTLIIAGAPWHYERSQQGFAAPDKLRCMGPTTEPLYLSLLLQDENVGIDYEYSIPTALAPPPNQQYVWVHDDFTPCSATCGGGFQTRTVSCRSREELDVVDDNLCDEGLRPPSNETCNLQACAATWVEGPWSPCSKPCGQGGTRSRQIHCQKIISNGASSAPPSPIPLRSMCMACVCSARTEQQQQHTMQ</sequence>
<proteinExistence type="predicted"/>
<gene>
    <name evidence="1" type="ORF">MSG28_007114</name>
</gene>
<evidence type="ECO:0000313" key="1">
    <source>
        <dbReference type="EMBL" id="KAI8425353.1"/>
    </source>
</evidence>
<protein>
    <submittedName>
        <fullName evidence="1">Uncharacterized protein</fullName>
    </submittedName>
</protein>
<dbReference type="Proteomes" id="UP001064048">
    <property type="component" value="Chromosome 11"/>
</dbReference>